<dbReference type="PANTHER" id="PTHR23403:SF1">
    <property type="entry name" value="TREHALASE"/>
    <property type="match status" value="1"/>
</dbReference>
<dbReference type="Proteomes" id="UP000797356">
    <property type="component" value="Chromosome 7"/>
</dbReference>
<evidence type="ECO:0000313" key="6">
    <source>
        <dbReference type="Proteomes" id="UP000797356"/>
    </source>
</evidence>
<dbReference type="InterPro" id="IPR012341">
    <property type="entry name" value="6hp_glycosidase-like_sf"/>
</dbReference>
<dbReference type="InterPro" id="IPR001661">
    <property type="entry name" value="Glyco_hydro_37"/>
</dbReference>
<reference evidence="5" key="1">
    <citation type="journal article" date="2017" name="Gigascience">
        <title>The genome draft of coconut (Cocos nucifera).</title>
        <authorList>
            <person name="Xiao Y."/>
            <person name="Xu P."/>
            <person name="Fan H."/>
            <person name="Baudouin L."/>
            <person name="Xia W."/>
            <person name="Bocs S."/>
            <person name="Xu J."/>
            <person name="Li Q."/>
            <person name="Guo A."/>
            <person name="Zhou L."/>
            <person name="Li J."/>
            <person name="Wu Y."/>
            <person name="Ma Z."/>
            <person name="Armero A."/>
            <person name="Issali A.E."/>
            <person name="Liu N."/>
            <person name="Peng M."/>
            <person name="Yang Y."/>
        </authorList>
    </citation>
    <scope>NUCLEOTIDE SEQUENCE</scope>
    <source>
        <tissue evidence="5">Spear leaf of Hainan Tall coconut</tissue>
    </source>
</reference>
<evidence type="ECO:0000256" key="4">
    <source>
        <dbReference type="RuleBase" id="RU361180"/>
    </source>
</evidence>
<accession>A0A8K0N5C1</accession>
<dbReference type="GO" id="GO:0005993">
    <property type="term" value="P:trehalose catabolic process"/>
    <property type="evidence" value="ECO:0007669"/>
    <property type="project" value="TreeGrafter"/>
</dbReference>
<name>A0A8K0N5C1_COCNU</name>
<proteinExistence type="inferred from homology"/>
<comment type="caution">
    <text evidence="5">The sequence shown here is derived from an EMBL/GenBank/DDBJ whole genome shotgun (WGS) entry which is preliminary data.</text>
</comment>
<evidence type="ECO:0000256" key="1">
    <source>
        <dbReference type="ARBA" id="ARBA00005615"/>
    </source>
</evidence>
<evidence type="ECO:0000256" key="3">
    <source>
        <dbReference type="ARBA" id="ARBA00023295"/>
    </source>
</evidence>
<dbReference type="Gene3D" id="1.50.10.10">
    <property type="match status" value="2"/>
</dbReference>
<dbReference type="PRINTS" id="PR00744">
    <property type="entry name" value="GLHYDRLASE37"/>
</dbReference>
<dbReference type="EMBL" id="CM017878">
    <property type="protein sequence ID" value="KAG1354574.1"/>
    <property type="molecule type" value="Genomic_DNA"/>
</dbReference>
<dbReference type="GO" id="GO:0004555">
    <property type="term" value="F:alpha,alpha-trehalase activity"/>
    <property type="evidence" value="ECO:0007669"/>
    <property type="project" value="UniProtKB-EC"/>
</dbReference>
<keyword evidence="6" id="KW-1185">Reference proteome</keyword>
<keyword evidence="3 4" id="KW-0326">Glycosidase</keyword>
<dbReference type="AlphaFoldDB" id="A0A8K0N5C1"/>
<organism evidence="5 6">
    <name type="scientific">Cocos nucifera</name>
    <name type="common">Coconut palm</name>
    <dbReference type="NCBI Taxonomy" id="13894"/>
    <lineage>
        <taxon>Eukaryota</taxon>
        <taxon>Viridiplantae</taxon>
        <taxon>Streptophyta</taxon>
        <taxon>Embryophyta</taxon>
        <taxon>Tracheophyta</taxon>
        <taxon>Spermatophyta</taxon>
        <taxon>Magnoliopsida</taxon>
        <taxon>Liliopsida</taxon>
        <taxon>Arecaceae</taxon>
        <taxon>Arecoideae</taxon>
        <taxon>Cocoseae</taxon>
        <taxon>Attaleinae</taxon>
        <taxon>Cocos</taxon>
    </lineage>
</organism>
<keyword evidence="2 4" id="KW-0378">Hydrolase</keyword>
<dbReference type="InterPro" id="IPR008928">
    <property type="entry name" value="6-hairpin_glycosidase_sf"/>
</dbReference>
<protein>
    <recommendedName>
        <fullName evidence="4">Trehalase</fullName>
        <ecNumber evidence="4">3.2.1.28</ecNumber>
    </recommendedName>
    <alternativeName>
        <fullName evidence="4">Alpha-trehalose glucohydrolase</fullName>
    </alternativeName>
</protein>
<evidence type="ECO:0000256" key="2">
    <source>
        <dbReference type="ARBA" id="ARBA00022801"/>
    </source>
</evidence>
<dbReference type="SUPFAM" id="SSF48208">
    <property type="entry name" value="Six-hairpin glycosidases"/>
    <property type="match status" value="2"/>
</dbReference>
<dbReference type="PROSITE" id="PS00928">
    <property type="entry name" value="TREHALASE_2"/>
    <property type="match status" value="1"/>
</dbReference>
<dbReference type="PANTHER" id="PTHR23403">
    <property type="entry name" value="TREHALASE"/>
    <property type="match status" value="1"/>
</dbReference>
<sequence length="382" mass="42318">MQVTTAPCGDASAPVKPTTPLISFLERLQSAALATLGPDGFDPKLYVDLPLKTDLAAAEEAFARLPRPGGVIPVSDLDRFLGAYFGEAGSDLVHTEPEDFVAEPEGFLPKVENPKVRAWALEVHSLWKNLTRRVSDEVRRRPERHTLLPLPGPVVVPGSRFREVYYWDSYWTISNSSDIATTSIIPVDLNAFIYKMELDIAFFAKLIGDNSTSEKFLAASEARQAAIKSIFWNSEMEQWLDYWLINLCKDGTMVEKVLKSLQSSGLLHVAGIATSLSNTGQQWDFPNGWAPLQHMIVEGLANSGSKEAKSVAEDIAIRWIRTNYAAYMKTGAMHEKYDVEACGKIGGGGEYKPQTGFGWSNGVVLAFLEEFGWPHDREIDCQ</sequence>
<comment type="catalytic activity">
    <reaction evidence="4">
        <text>alpha,alpha-trehalose + H2O = alpha-D-glucose + beta-D-glucose</text>
        <dbReference type="Rhea" id="RHEA:32675"/>
        <dbReference type="ChEBI" id="CHEBI:15377"/>
        <dbReference type="ChEBI" id="CHEBI:15903"/>
        <dbReference type="ChEBI" id="CHEBI:16551"/>
        <dbReference type="ChEBI" id="CHEBI:17925"/>
        <dbReference type="EC" id="3.2.1.28"/>
    </reaction>
</comment>
<evidence type="ECO:0000313" key="5">
    <source>
        <dbReference type="EMBL" id="KAG1354574.1"/>
    </source>
</evidence>
<dbReference type="OrthoDB" id="3542292at2759"/>
<dbReference type="InterPro" id="IPR018232">
    <property type="entry name" value="Glyco_hydro_37_CS"/>
</dbReference>
<dbReference type="Pfam" id="PF01204">
    <property type="entry name" value="Trehalase"/>
    <property type="match status" value="3"/>
</dbReference>
<reference evidence="5" key="2">
    <citation type="submission" date="2019-07" db="EMBL/GenBank/DDBJ databases">
        <authorList>
            <person name="Yang Y."/>
            <person name="Bocs S."/>
            <person name="Baudouin L."/>
        </authorList>
    </citation>
    <scope>NUCLEOTIDE SEQUENCE</scope>
    <source>
        <tissue evidence="5">Spear leaf of Hainan Tall coconut</tissue>
    </source>
</reference>
<dbReference type="EC" id="3.2.1.28" evidence="4"/>
<gene>
    <name evidence="5" type="ORF">COCNU_07G006860</name>
</gene>
<comment type="similarity">
    <text evidence="1 4">Belongs to the glycosyl hydrolase 37 family.</text>
</comment>